<dbReference type="Gene3D" id="2.120.10.80">
    <property type="entry name" value="Kelch-type beta propeller"/>
    <property type="match status" value="2"/>
</dbReference>
<proteinExistence type="predicted"/>
<dbReference type="PANTHER" id="PTHR46063:SF1">
    <property type="entry name" value="KELCH DOMAIN-CONTAINING PROTEIN 4"/>
    <property type="match status" value="1"/>
</dbReference>
<dbReference type="Pfam" id="PF24681">
    <property type="entry name" value="Kelch_KLHDC2_KLHL20_DRC7"/>
    <property type="match status" value="1"/>
</dbReference>
<organism evidence="3 4">
    <name type="scientific">Coniochaeta ligniaria NRRL 30616</name>
    <dbReference type="NCBI Taxonomy" id="1408157"/>
    <lineage>
        <taxon>Eukaryota</taxon>
        <taxon>Fungi</taxon>
        <taxon>Dikarya</taxon>
        <taxon>Ascomycota</taxon>
        <taxon>Pezizomycotina</taxon>
        <taxon>Sordariomycetes</taxon>
        <taxon>Sordariomycetidae</taxon>
        <taxon>Coniochaetales</taxon>
        <taxon>Coniochaetaceae</taxon>
        <taxon>Coniochaeta</taxon>
    </lineage>
</organism>
<dbReference type="AlphaFoldDB" id="A0A1J7JMR4"/>
<dbReference type="InterPro" id="IPR015915">
    <property type="entry name" value="Kelch-typ_b-propeller"/>
</dbReference>
<name>A0A1J7JMR4_9PEZI</name>
<dbReference type="InterPro" id="IPR052588">
    <property type="entry name" value="Kelch_domain_protein"/>
</dbReference>
<feature type="domain" description="DUF4110" evidence="2">
    <location>
        <begin position="606"/>
        <end position="695"/>
    </location>
</feature>
<dbReference type="STRING" id="1408157.A0A1J7JMR4"/>
<feature type="region of interest" description="Disordered" evidence="1">
    <location>
        <begin position="431"/>
        <end position="459"/>
    </location>
</feature>
<dbReference type="PANTHER" id="PTHR46063">
    <property type="entry name" value="KELCH DOMAIN-CONTAINING PROTEIN"/>
    <property type="match status" value="1"/>
</dbReference>
<sequence>MAKDKKKAAGDSKAAKKAEKKQKQEKKAEKKAKVKSSKVDGSDAEDVDLDAVLEEYKKQQEAFVKITETAVDAPPRPRGHGCFMASPSNSNQLLLFGGEYFNGALATFFNDLSVYYIDRDEWRCVTSPNAPLPRSGHAWCRGGNQANYVYLFGGEFSSPKQGTFYHYNDFWRLEPATREWLRLEPKGKTPPARSGHRMTYFKQYIVLFGGFQDLSNSTRYLADLWLYDTVNFVWHSPVLPPAQLKPDPRSSFTLLPHDQGAVLYGGYSRVKATVAAGKQTRGGGGGQKNVLKPMVHQDCFFLRITPPGPDAPANAPPTVRWEKRKKPANTPNPTRAGATMAFHKGRGIMFGGVHDVEESEEGMESEFFNQLFAWNVERNRFFPLALRKPRAGGGKKGGGGEQQQRGGRRGRAQANEEELLKQLAALQAGGKLEDAEEMEIDRQPEDKEDEKEREGKKIREMPVSMEMPHQRFNAQLAVQDDVLYIYGGTFEKGDREFTFDDMYAIDLGKMDGCKEIFSRPVEDWIASDDEDDEWEEDDEDDEEDEDEEGDVEMADEEDSKKKFAPSKRKKQQVDEASNADTESTEPSVASTEDDEGETDTAATSVVDDGLPHPRPFESRRDFFQRTSNEWQEILMTSLRWKGIKPESLAVKEIKTKAFEMSEEKWWDCREEITALEDEQEAAGIGEVVSLADRAEVGGASGGLRRR</sequence>
<dbReference type="SUPFAM" id="SSF117281">
    <property type="entry name" value="Kelch motif"/>
    <property type="match status" value="1"/>
</dbReference>
<evidence type="ECO:0000313" key="4">
    <source>
        <dbReference type="Proteomes" id="UP000182658"/>
    </source>
</evidence>
<gene>
    <name evidence="3" type="ORF">CONLIGDRAFT_626730</name>
</gene>
<accession>A0A1J7JMR4</accession>
<evidence type="ECO:0000256" key="1">
    <source>
        <dbReference type="SAM" id="MobiDB-lite"/>
    </source>
</evidence>
<protein>
    <submittedName>
        <fullName evidence="3">Galactose oxidase</fullName>
    </submittedName>
</protein>
<feature type="compositionally biased region" description="Basic and acidic residues" evidence="1">
    <location>
        <begin position="1"/>
        <end position="28"/>
    </location>
</feature>
<dbReference type="InParanoid" id="A0A1J7JMR4"/>
<feature type="compositionally biased region" description="Basic and acidic residues" evidence="1">
    <location>
        <begin position="440"/>
        <end position="459"/>
    </location>
</feature>
<feature type="compositionally biased region" description="Polar residues" evidence="1">
    <location>
        <begin position="574"/>
        <end position="590"/>
    </location>
</feature>
<keyword evidence="4" id="KW-1185">Reference proteome</keyword>
<evidence type="ECO:0000313" key="3">
    <source>
        <dbReference type="EMBL" id="OIW34697.1"/>
    </source>
</evidence>
<dbReference type="EMBL" id="KV875093">
    <property type="protein sequence ID" value="OIW34697.1"/>
    <property type="molecule type" value="Genomic_DNA"/>
</dbReference>
<dbReference type="Proteomes" id="UP000182658">
    <property type="component" value="Unassembled WGS sequence"/>
</dbReference>
<dbReference type="OrthoDB" id="4447at2759"/>
<feature type="compositionally biased region" description="Gly residues" evidence="1">
    <location>
        <begin position="391"/>
        <end position="401"/>
    </location>
</feature>
<feature type="compositionally biased region" description="Acidic residues" evidence="1">
    <location>
        <begin position="525"/>
        <end position="557"/>
    </location>
</feature>
<reference evidence="3 4" key="1">
    <citation type="submission" date="2016-10" db="EMBL/GenBank/DDBJ databases">
        <title>Draft genome sequence of Coniochaeta ligniaria NRRL30616, a lignocellulolytic fungus for bioabatement of inhibitors in plant biomass hydrolysates.</title>
        <authorList>
            <consortium name="DOE Joint Genome Institute"/>
            <person name="Jimenez D.J."/>
            <person name="Hector R.E."/>
            <person name="Riley R."/>
            <person name="Sun H."/>
            <person name="Grigoriev I.V."/>
            <person name="Van Elsas J.D."/>
            <person name="Nichols N.N."/>
        </authorList>
    </citation>
    <scope>NUCLEOTIDE SEQUENCE [LARGE SCALE GENOMIC DNA]</scope>
    <source>
        <strain evidence="3 4">NRRL 30616</strain>
    </source>
</reference>
<feature type="region of interest" description="Disordered" evidence="1">
    <location>
        <begin position="521"/>
        <end position="621"/>
    </location>
</feature>
<feature type="compositionally biased region" description="Basic and acidic residues" evidence="1">
    <location>
        <begin position="609"/>
        <end position="621"/>
    </location>
</feature>
<dbReference type="FunCoup" id="A0A1J7JMR4">
    <property type="interactions" value="638"/>
</dbReference>
<dbReference type="Pfam" id="PF13422">
    <property type="entry name" value="DUF4110"/>
    <property type="match status" value="1"/>
</dbReference>
<feature type="region of interest" description="Disordered" evidence="1">
    <location>
        <begin position="387"/>
        <end position="414"/>
    </location>
</feature>
<evidence type="ECO:0000259" key="2">
    <source>
        <dbReference type="Pfam" id="PF13422"/>
    </source>
</evidence>
<feature type="region of interest" description="Disordered" evidence="1">
    <location>
        <begin position="1"/>
        <end position="43"/>
    </location>
</feature>
<dbReference type="InterPro" id="IPR025183">
    <property type="entry name" value="DUF4110"/>
</dbReference>